<keyword evidence="4" id="KW-1185">Reference proteome</keyword>
<feature type="compositionally biased region" description="Low complexity" evidence="1">
    <location>
        <begin position="27"/>
        <end position="37"/>
    </location>
</feature>
<dbReference type="Proteomes" id="UP001596956">
    <property type="component" value="Unassembled WGS sequence"/>
</dbReference>
<feature type="compositionally biased region" description="Polar residues" evidence="1">
    <location>
        <begin position="51"/>
        <end position="62"/>
    </location>
</feature>
<keyword evidence="2" id="KW-0472">Membrane</keyword>
<evidence type="ECO:0000313" key="3">
    <source>
        <dbReference type="EMBL" id="MFD0803996.1"/>
    </source>
</evidence>
<evidence type="ECO:0000313" key="4">
    <source>
        <dbReference type="Proteomes" id="UP001596956"/>
    </source>
</evidence>
<dbReference type="EMBL" id="JBHTHR010001271">
    <property type="protein sequence ID" value="MFD0803996.1"/>
    <property type="molecule type" value="Genomic_DNA"/>
</dbReference>
<feature type="compositionally biased region" description="Pro residues" evidence="1">
    <location>
        <begin position="69"/>
        <end position="80"/>
    </location>
</feature>
<comment type="caution">
    <text evidence="3">The sequence shown here is derived from an EMBL/GenBank/DDBJ whole genome shotgun (WGS) entry which is preliminary data.</text>
</comment>
<feature type="region of interest" description="Disordered" evidence="1">
    <location>
        <begin position="1"/>
        <end position="83"/>
    </location>
</feature>
<sequence length="283" mass="29365">QGPGPPGPGGPGRPGAPQGPNPPPPQGQQGHQNGQFPAASPHQTGPVAQVPPNQEQSQSQNARPHAQPYVPPASLPPHRPMQPGKRRRWVAITAVAAIVLVVLLFTTLTLLGMQNLIWQGAEDSGGDQAGSGGDGAQAAPGDPDEDEQSGATSAPNIASDGRMVFRVQEYECSPDIDGRSTVNRGTYCVFALSVQNTGPERVSLEHDRQRLAKGGQEFLSASEPSVTESQAPLWRSIPSGEQAEGQLVFIVLDENDVDTGSLHLSSGGGSPAVVEVADVTKAG</sequence>
<accession>A0ABW3BKX1</accession>
<reference evidence="4" key="1">
    <citation type="journal article" date="2019" name="Int. J. Syst. Evol. Microbiol.">
        <title>The Global Catalogue of Microorganisms (GCM) 10K type strain sequencing project: providing services to taxonomists for standard genome sequencing and annotation.</title>
        <authorList>
            <consortium name="The Broad Institute Genomics Platform"/>
            <consortium name="The Broad Institute Genome Sequencing Center for Infectious Disease"/>
            <person name="Wu L."/>
            <person name="Ma J."/>
        </authorList>
    </citation>
    <scope>NUCLEOTIDE SEQUENCE [LARGE SCALE GENOMIC DNA]</scope>
    <source>
        <strain evidence="4">CCUG 63369</strain>
    </source>
</reference>
<name>A0ABW3BKX1_9ACTN</name>
<proteinExistence type="predicted"/>
<organism evidence="3 4">
    <name type="scientific">Streptomonospora algeriensis</name>
    <dbReference type="NCBI Taxonomy" id="995084"/>
    <lineage>
        <taxon>Bacteria</taxon>
        <taxon>Bacillati</taxon>
        <taxon>Actinomycetota</taxon>
        <taxon>Actinomycetes</taxon>
        <taxon>Streptosporangiales</taxon>
        <taxon>Nocardiopsidaceae</taxon>
        <taxon>Streptomonospora</taxon>
    </lineage>
</organism>
<evidence type="ECO:0008006" key="5">
    <source>
        <dbReference type="Google" id="ProtNLM"/>
    </source>
</evidence>
<feature type="non-terminal residue" evidence="3">
    <location>
        <position position="1"/>
    </location>
</feature>
<gene>
    <name evidence="3" type="ORF">ACFQZU_22140</name>
</gene>
<feature type="compositionally biased region" description="Pro residues" evidence="1">
    <location>
        <begin position="17"/>
        <end position="26"/>
    </location>
</feature>
<keyword evidence="2" id="KW-0812">Transmembrane</keyword>
<feature type="transmembrane region" description="Helical" evidence="2">
    <location>
        <begin position="89"/>
        <end position="113"/>
    </location>
</feature>
<evidence type="ECO:0000256" key="1">
    <source>
        <dbReference type="SAM" id="MobiDB-lite"/>
    </source>
</evidence>
<feature type="region of interest" description="Disordered" evidence="1">
    <location>
        <begin position="124"/>
        <end position="158"/>
    </location>
</feature>
<keyword evidence="2" id="KW-1133">Transmembrane helix</keyword>
<protein>
    <recommendedName>
        <fullName evidence="5">DUF4352 domain-containing protein</fullName>
    </recommendedName>
</protein>
<feature type="compositionally biased region" description="Pro residues" evidence="1">
    <location>
        <begin position="1"/>
        <end position="11"/>
    </location>
</feature>
<evidence type="ECO:0000256" key="2">
    <source>
        <dbReference type="SAM" id="Phobius"/>
    </source>
</evidence>